<reference evidence="2" key="1">
    <citation type="journal article" date="2019" name="Int. J. Syst. Evol. Microbiol.">
        <title>The Global Catalogue of Microorganisms (GCM) 10K type strain sequencing project: providing services to taxonomists for standard genome sequencing and annotation.</title>
        <authorList>
            <consortium name="The Broad Institute Genomics Platform"/>
            <consortium name="The Broad Institute Genome Sequencing Center for Infectious Disease"/>
            <person name="Wu L."/>
            <person name="Ma J."/>
        </authorList>
    </citation>
    <scope>NUCLEOTIDE SEQUENCE [LARGE SCALE GENOMIC DNA]</scope>
    <source>
        <strain evidence="2">JCM 17591</strain>
    </source>
</reference>
<proteinExistence type="predicted"/>
<protein>
    <recommendedName>
        <fullName evidence="3">YD repeat-containing protein</fullName>
    </recommendedName>
</protein>
<accession>A0ABP8A3A9</accession>
<name>A0ABP8A3A9_9MICO</name>
<keyword evidence="2" id="KW-1185">Reference proteome</keyword>
<dbReference type="RefSeq" id="WP_344754728.1">
    <property type="nucleotide sequence ID" value="NZ_BAABBW010000004.1"/>
</dbReference>
<evidence type="ECO:0000313" key="2">
    <source>
        <dbReference type="Proteomes" id="UP001501079"/>
    </source>
</evidence>
<comment type="caution">
    <text evidence="1">The sequence shown here is derived from an EMBL/GenBank/DDBJ whole genome shotgun (WGS) entry which is preliminary data.</text>
</comment>
<dbReference type="EMBL" id="BAABBW010000004">
    <property type="protein sequence ID" value="GAA4176625.1"/>
    <property type="molecule type" value="Genomic_DNA"/>
</dbReference>
<dbReference type="Proteomes" id="UP001501079">
    <property type="component" value="Unassembled WGS sequence"/>
</dbReference>
<evidence type="ECO:0008006" key="3">
    <source>
        <dbReference type="Google" id="ProtNLM"/>
    </source>
</evidence>
<gene>
    <name evidence="1" type="ORF">GCM10022287_24160</name>
</gene>
<dbReference type="Gene3D" id="2.180.10.10">
    <property type="entry name" value="RHS repeat-associated core"/>
    <property type="match status" value="1"/>
</dbReference>
<sequence>MTAFPPEVITCNLVVGKWFNLAGPVGGKVAVRPSRNLVWAATGDSLLDQTISVTADQFGAASVSVPVVDQPGWVDADDPRQAVTGWYYVVTAYPSGGTPWAKPVSPVTGQESIDVEMQPNGSAQPPQMVTPPAVTSVNGSTGAVTVEGMTDAGLTAIAADPDSAFAAQQKATFVAVLPNVGSLSYDGSGNVIEDQDGTTYTYNGDGTVATITKGGVTRTLTYNTDGTIASVA</sequence>
<organism evidence="1 2">
    <name type="scientific">Gryllotalpicola koreensis</name>
    <dbReference type="NCBI Taxonomy" id="993086"/>
    <lineage>
        <taxon>Bacteria</taxon>
        <taxon>Bacillati</taxon>
        <taxon>Actinomycetota</taxon>
        <taxon>Actinomycetes</taxon>
        <taxon>Micrococcales</taxon>
        <taxon>Microbacteriaceae</taxon>
        <taxon>Gryllotalpicola</taxon>
    </lineage>
</organism>
<evidence type="ECO:0000313" key="1">
    <source>
        <dbReference type="EMBL" id="GAA4176625.1"/>
    </source>
</evidence>